<feature type="transmembrane region" description="Helical" evidence="5">
    <location>
        <begin position="125"/>
        <end position="145"/>
    </location>
</feature>
<feature type="transmembrane region" description="Helical" evidence="5">
    <location>
        <begin position="67"/>
        <end position="88"/>
    </location>
</feature>
<sequence length="287" mass="31738">MNATLLDHSRSTRSRIHPFAWWAWAIVLSVALFISSEPWFAAGLVVASAILVRAYKETTPWSRSFVVAMKFIAVILLIRMAIAILIGVPIPGTTIITLPTVQLPEWIAGIRLGGPVTTERLTSTLGEVMIIIGVVALFAAATSLTSPHRVIRAIPLAFYQLGLVLTIATSVFPQFVVAIRRITLARRLRGQEVRGLRHWRKIAIPLLEDALERSLDLAAAMESRGFGQRIRRSSYRPDHWGGLESAILVSSLMVAAVIWFLPSQTPAFFFASGLFASWLVLFGRKRS</sequence>
<evidence type="ECO:0000256" key="5">
    <source>
        <dbReference type="SAM" id="Phobius"/>
    </source>
</evidence>
<dbReference type="PANTHER" id="PTHR33514:SF15">
    <property type="entry name" value="COBALT TRANSPORT PROTEIN"/>
    <property type="match status" value="1"/>
</dbReference>
<proteinExistence type="predicted"/>
<name>A0A6J6E547_9ZZZZ</name>
<feature type="transmembrane region" description="Helical" evidence="5">
    <location>
        <begin position="240"/>
        <end position="261"/>
    </location>
</feature>
<dbReference type="InterPro" id="IPR003339">
    <property type="entry name" value="ABC/ECF_trnsptr_transmembrane"/>
</dbReference>
<keyword evidence="2 5" id="KW-0812">Transmembrane</keyword>
<accession>A0A6J6E547</accession>
<evidence type="ECO:0000256" key="4">
    <source>
        <dbReference type="ARBA" id="ARBA00023136"/>
    </source>
</evidence>
<dbReference type="PANTHER" id="PTHR33514">
    <property type="entry name" value="PROTEIN ABCI12, CHLOROPLASTIC"/>
    <property type="match status" value="1"/>
</dbReference>
<feature type="transmembrane region" description="Helical" evidence="5">
    <location>
        <begin position="267"/>
        <end position="283"/>
    </location>
</feature>
<evidence type="ECO:0000256" key="3">
    <source>
        <dbReference type="ARBA" id="ARBA00022989"/>
    </source>
</evidence>
<evidence type="ECO:0000313" key="6">
    <source>
        <dbReference type="EMBL" id="CAB4571660.1"/>
    </source>
</evidence>
<evidence type="ECO:0000256" key="2">
    <source>
        <dbReference type="ARBA" id="ARBA00022692"/>
    </source>
</evidence>
<feature type="transmembrane region" description="Helical" evidence="5">
    <location>
        <begin position="16"/>
        <end position="33"/>
    </location>
</feature>
<protein>
    <submittedName>
        <fullName evidence="6">Unannotated protein</fullName>
    </submittedName>
</protein>
<reference evidence="6" key="1">
    <citation type="submission" date="2020-05" db="EMBL/GenBank/DDBJ databases">
        <authorList>
            <person name="Chiriac C."/>
            <person name="Salcher M."/>
            <person name="Ghai R."/>
            <person name="Kavagutti S V."/>
        </authorList>
    </citation>
    <scope>NUCLEOTIDE SEQUENCE</scope>
</reference>
<keyword evidence="4 5" id="KW-0472">Membrane</keyword>
<dbReference type="EMBL" id="CAEZTJ010000104">
    <property type="protein sequence ID" value="CAB4571660.1"/>
    <property type="molecule type" value="Genomic_DNA"/>
</dbReference>
<dbReference type="AlphaFoldDB" id="A0A6J6E547"/>
<feature type="transmembrane region" description="Helical" evidence="5">
    <location>
        <begin position="157"/>
        <end position="179"/>
    </location>
</feature>
<comment type="subcellular location">
    <subcellularLocation>
        <location evidence="1">Membrane</location>
        <topology evidence="1">Multi-pass membrane protein</topology>
    </subcellularLocation>
</comment>
<gene>
    <name evidence="6" type="ORF">UFOPK1650_00738</name>
</gene>
<dbReference type="CDD" id="cd16914">
    <property type="entry name" value="EcfT"/>
    <property type="match status" value="1"/>
</dbReference>
<keyword evidence="3 5" id="KW-1133">Transmembrane helix</keyword>
<dbReference type="GO" id="GO:0005886">
    <property type="term" value="C:plasma membrane"/>
    <property type="evidence" value="ECO:0007669"/>
    <property type="project" value="TreeGrafter"/>
</dbReference>
<organism evidence="6">
    <name type="scientific">freshwater metagenome</name>
    <dbReference type="NCBI Taxonomy" id="449393"/>
    <lineage>
        <taxon>unclassified sequences</taxon>
        <taxon>metagenomes</taxon>
        <taxon>ecological metagenomes</taxon>
    </lineage>
</organism>
<dbReference type="Pfam" id="PF02361">
    <property type="entry name" value="CbiQ"/>
    <property type="match status" value="1"/>
</dbReference>
<evidence type="ECO:0000256" key="1">
    <source>
        <dbReference type="ARBA" id="ARBA00004141"/>
    </source>
</evidence>